<evidence type="ECO:0000256" key="7">
    <source>
        <dbReference type="ARBA" id="ARBA00023136"/>
    </source>
</evidence>
<feature type="transmembrane region" description="Helical" evidence="9">
    <location>
        <begin position="131"/>
        <end position="153"/>
    </location>
</feature>
<feature type="region of interest" description="Disordered" evidence="8">
    <location>
        <begin position="444"/>
        <end position="466"/>
    </location>
</feature>
<dbReference type="GO" id="GO:0042907">
    <property type="term" value="F:xanthine transmembrane transporter activity"/>
    <property type="evidence" value="ECO:0007669"/>
    <property type="project" value="TreeGrafter"/>
</dbReference>
<evidence type="ECO:0000256" key="8">
    <source>
        <dbReference type="SAM" id="MobiDB-lite"/>
    </source>
</evidence>
<reference evidence="10" key="1">
    <citation type="journal article" date="2021" name="PeerJ">
        <title>Extensive microbial diversity within the chicken gut microbiome revealed by metagenomics and culture.</title>
        <authorList>
            <person name="Gilroy R."/>
            <person name="Ravi A."/>
            <person name="Getino M."/>
            <person name="Pursley I."/>
            <person name="Horton D.L."/>
            <person name="Alikhan N.F."/>
            <person name="Baker D."/>
            <person name="Gharbi K."/>
            <person name="Hall N."/>
            <person name="Watson M."/>
            <person name="Adriaenssens E.M."/>
            <person name="Foster-Nyarko E."/>
            <person name="Jarju S."/>
            <person name="Secka A."/>
            <person name="Antonio M."/>
            <person name="Oren A."/>
            <person name="Chaudhuri R.R."/>
            <person name="La Ragione R."/>
            <person name="Hildebrand F."/>
            <person name="Pallen M.J."/>
        </authorList>
    </citation>
    <scope>NUCLEOTIDE SEQUENCE</scope>
    <source>
        <strain evidence="10">378</strain>
    </source>
</reference>
<evidence type="ECO:0000256" key="2">
    <source>
        <dbReference type="ARBA" id="ARBA00008821"/>
    </source>
</evidence>
<dbReference type="InterPro" id="IPR006042">
    <property type="entry name" value="Xan_ur_permease"/>
</dbReference>
<dbReference type="EMBL" id="JAHLFE010000025">
    <property type="protein sequence ID" value="MBU3843528.1"/>
    <property type="molecule type" value="Genomic_DNA"/>
</dbReference>
<feature type="transmembrane region" description="Helical" evidence="9">
    <location>
        <begin position="408"/>
        <end position="431"/>
    </location>
</feature>
<name>A0A948TF82_9GAMM</name>
<gene>
    <name evidence="10" type="ORF">H9847_01445</name>
</gene>
<dbReference type="PANTHER" id="PTHR42810">
    <property type="entry name" value="PURINE PERMEASE C1399.01C-RELATED"/>
    <property type="match status" value="1"/>
</dbReference>
<feature type="compositionally biased region" description="Polar residues" evidence="8">
    <location>
        <begin position="456"/>
        <end position="466"/>
    </location>
</feature>
<feature type="transmembrane region" description="Helical" evidence="9">
    <location>
        <begin position="323"/>
        <end position="345"/>
    </location>
</feature>
<feature type="transmembrane region" description="Helical" evidence="9">
    <location>
        <begin position="21"/>
        <end position="44"/>
    </location>
</feature>
<dbReference type="PROSITE" id="PS01116">
    <property type="entry name" value="XANTH_URACIL_PERMASE"/>
    <property type="match status" value="1"/>
</dbReference>
<keyword evidence="4" id="KW-1003">Cell membrane</keyword>
<dbReference type="AlphaFoldDB" id="A0A948TF82"/>
<keyword evidence="6 9" id="KW-1133">Transmembrane helix</keyword>
<dbReference type="InterPro" id="IPR006043">
    <property type="entry name" value="NCS2"/>
</dbReference>
<evidence type="ECO:0000256" key="5">
    <source>
        <dbReference type="ARBA" id="ARBA00022692"/>
    </source>
</evidence>
<evidence type="ECO:0000256" key="9">
    <source>
        <dbReference type="SAM" id="Phobius"/>
    </source>
</evidence>
<sequence>MRTELIYGLNDRPPVKDALFAALQHLLAIFVAIITPPLIIAGALDFDLETTSFLVSMSLFASGISTYIQCKRLGPIGCGLLCIQGTSFSFISPIIAAGATGGLSMIFGAVIAGSFVEMAVSRVLRFTRRIITPLVSGIVVTLIGLSLIKIGIVSCGGGYGAMSNGTFGSMENLGLAALVLVSILIFNRSSNRYLRMSSIVIGLAIGYAVAFFMGRVDFSQIQGYGSLNVPLPFKYGIDFDISAIIALGIVYLITAIEAYGDITANSLISGEPVQGPTFIKRASGGILADGFNSMLAGVLNSFPNSIFAQNNGMIQLTGVASRYVGYFIAIFLIILGIFPVVGNVFSLIPDPVLGGATLLMFGTVAASGIRIIASQHINRKAILVMAIAFSFGLSVELVPDILKQMPEIIRNIFTSGITTGGVAAILANILIQIKEEKVEDGQSAVSAPAAAHPDTKSTTANNTKRI</sequence>
<comment type="caution">
    <text evidence="10">The sequence shown here is derived from an EMBL/GenBank/DDBJ whole genome shotgun (WGS) entry which is preliminary data.</text>
</comment>
<keyword evidence="5 9" id="KW-0812">Transmembrane</keyword>
<accession>A0A948TF82</accession>
<evidence type="ECO:0000256" key="1">
    <source>
        <dbReference type="ARBA" id="ARBA00004651"/>
    </source>
</evidence>
<keyword evidence="7 9" id="KW-0472">Membrane</keyword>
<dbReference type="PANTHER" id="PTHR42810:SF2">
    <property type="entry name" value="PURINE PERMEASE C1399.01C-RELATED"/>
    <property type="match status" value="1"/>
</dbReference>
<proteinExistence type="inferred from homology"/>
<organism evidence="10 11">
    <name type="scientific">Candidatus Anaerobiospirillum pullicola</name>
    <dbReference type="NCBI Taxonomy" id="2838451"/>
    <lineage>
        <taxon>Bacteria</taxon>
        <taxon>Pseudomonadati</taxon>
        <taxon>Pseudomonadota</taxon>
        <taxon>Gammaproteobacteria</taxon>
        <taxon>Aeromonadales</taxon>
        <taxon>Succinivibrionaceae</taxon>
        <taxon>Anaerobiospirillum</taxon>
    </lineage>
</organism>
<feature type="transmembrane region" description="Helical" evidence="9">
    <location>
        <begin position="381"/>
        <end position="402"/>
    </location>
</feature>
<feature type="transmembrane region" description="Helical" evidence="9">
    <location>
        <begin position="165"/>
        <end position="186"/>
    </location>
</feature>
<feature type="transmembrane region" description="Helical" evidence="9">
    <location>
        <begin position="233"/>
        <end position="253"/>
    </location>
</feature>
<dbReference type="InterPro" id="IPR017588">
    <property type="entry name" value="UacT-like"/>
</dbReference>
<protein>
    <submittedName>
        <fullName evidence="10">Purine permease</fullName>
    </submittedName>
</protein>
<feature type="transmembrane region" description="Helical" evidence="9">
    <location>
        <begin position="105"/>
        <end position="124"/>
    </location>
</feature>
<dbReference type="NCBIfam" id="TIGR00801">
    <property type="entry name" value="ncs2"/>
    <property type="match status" value="1"/>
</dbReference>
<dbReference type="Pfam" id="PF00860">
    <property type="entry name" value="Xan_ur_permease"/>
    <property type="match status" value="1"/>
</dbReference>
<evidence type="ECO:0000256" key="4">
    <source>
        <dbReference type="ARBA" id="ARBA00022475"/>
    </source>
</evidence>
<evidence type="ECO:0000256" key="3">
    <source>
        <dbReference type="ARBA" id="ARBA00022448"/>
    </source>
</evidence>
<feature type="transmembrane region" description="Helical" evidence="9">
    <location>
        <begin position="193"/>
        <end position="213"/>
    </location>
</feature>
<dbReference type="NCBIfam" id="TIGR03173">
    <property type="entry name" value="pbuX"/>
    <property type="match status" value="1"/>
</dbReference>
<dbReference type="GO" id="GO:0005886">
    <property type="term" value="C:plasma membrane"/>
    <property type="evidence" value="ECO:0007669"/>
    <property type="project" value="UniProtKB-SubCell"/>
</dbReference>
<evidence type="ECO:0000256" key="6">
    <source>
        <dbReference type="ARBA" id="ARBA00022989"/>
    </source>
</evidence>
<keyword evidence="3" id="KW-0813">Transport</keyword>
<comment type="similarity">
    <text evidence="2">Belongs to the nucleobase:cation symporter-2 (NCS2) (TC 2.A.40) family.</text>
</comment>
<dbReference type="NCBIfam" id="NF037981">
    <property type="entry name" value="NCS2_1"/>
    <property type="match status" value="1"/>
</dbReference>
<evidence type="ECO:0000313" key="10">
    <source>
        <dbReference type="EMBL" id="MBU3843528.1"/>
    </source>
</evidence>
<dbReference type="Proteomes" id="UP000733611">
    <property type="component" value="Unassembled WGS sequence"/>
</dbReference>
<evidence type="ECO:0000313" key="11">
    <source>
        <dbReference type="Proteomes" id="UP000733611"/>
    </source>
</evidence>
<reference evidence="10" key="2">
    <citation type="submission" date="2021-04" db="EMBL/GenBank/DDBJ databases">
        <authorList>
            <person name="Gilroy R."/>
        </authorList>
    </citation>
    <scope>NUCLEOTIDE SEQUENCE</scope>
    <source>
        <strain evidence="10">378</strain>
    </source>
</reference>
<comment type="subcellular location">
    <subcellularLocation>
        <location evidence="1">Cell membrane</location>
        <topology evidence="1">Multi-pass membrane protein</topology>
    </subcellularLocation>
</comment>
<feature type="transmembrane region" description="Helical" evidence="9">
    <location>
        <begin position="351"/>
        <end position="369"/>
    </location>
</feature>